<dbReference type="Gene3D" id="1.10.1200.10">
    <property type="entry name" value="ACP-like"/>
    <property type="match status" value="1"/>
</dbReference>
<comment type="caution">
    <text evidence="4">The sequence shown here is derived from an EMBL/GenBank/DDBJ whole genome shotgun (WGS) entry which is preliminary data.</text>
</comment>
<dbReference type="Gene3D" id="3.40.50.1110">
    <property type="entry name" value="SGNH hydrolase"/>
    <property type="match status" value="1"/>
</dbReference>
<dbReference type="GO" id="GO:0043041">
    <property type="term" value="P:amino acid activation for nonribosomal peptide biosynthetic process"/>
    <property type="evidence" value="ECO:0007669"/>
    <property type="project" value="TreeGrafter"/>
</dbReference>
<organism evidence="4 5">
    <name type="scientific">Legionella brunensis</name>
    <dbReference type="NCBI Taxonomy" id="29422"/>
    <lineage>
        <taxon>Bacteria</taxon>
        <taxon>Pseudomonadati</taxon>
        <taxon>Pseudomonadota</taxon>
        <taxon>Gammaproteobacteria</taxon>
        <taxon>Legionellales</taxon>
        <taxon>Legionellaceae</taxon>
        <taxon>Legionella</taxon>
    </lineage>
</organism>
<dbReference type="RefSeq" id="WP_157061505.1">
    <property type="nucleotide sequence ID" value="NZ_LNXV01000021.1"/>
</dbReference>
<evidence type="ECO:0000259" key="3">
    <source>
        <dbReference type="PROSITE" id="PS50075"/>
    </source>
</evidence>
<dbReference type="InterPro" id="IPR009081">
    <property type="entry name" value="PP-bd_ACP"/>
</dbReference>
<dbReference type="Gene3D" id="3.30.559.10">
    <property type="entry name" value="Chloramphenicol acetyltransferase-like domain"/>
    <property type="match status" value="1"/>
</dbReference>
<dbReference type="GO" id="GO:0044550">
    <property type="term" value="P:secondary metabolite biosynthetic process"/>
    <property type="evidence" value="ECO:0007669"/>
    <property type="project" value="TreeGrafter"/>
</dbReference>
<dbReference type="InterPro" id="IPR010033">
    <property type="entry name" value="HAD_SF_ppase_IIIC"/>
</dbReference>
<name>A0A0W0SIQ2_9GAMM</name>
<sequence length="1089" mass="126342">KRCAELVENNQIKYLYCYRSSAVDASAEGTEENWLIDVLNEHPDNRKKLLIDVVKKLIINVLNVPESTMINANNNFFELGLDSLMLTDFLGRLNKNLKGATEISLKDLIEHYTPNLLVKYINKKIAPLKATDAQEILSRKPSNQNFDLVKKIYSITPRQLNFYLSDKLASNKGAYNVSLAFKFNSPIDANKIHGSILKIVNIHPILQSHFEIKDSQILSSELTELSPNAFYTQIKAQKQNINDILDENTLRPFNLEKGPLFRVILIENEDDNVMQVVFHHTVCDGISMKVFVEQFLTLYHGENIQQSLPYSEYAKWIESYDASIERKKAEAYWKRLISHSNLRGYLTKSVDINIACLTEMVEEDRINDIKVFCAKNSISLQNFFMFIYYLVLSKKIDTYKLNIGTLFSGRNSSDWNQTLGVFVNLLPVIFNYENYPDVLVGIKNLQNQIVESIEFSDYSIHNVAKQLNSQKNEVLFEFIFVYQLFSNGESQYRDIDIFYKNNGLGLDPFVFEVRQGKDTELLVKYNTHLFSSKDVKNFMKEVNELSDAVVSNTLLSPEQLAMSKFEYLTLVPKEKKISLLSTFTIEPIIPFMEYWFEQIKAAYRLEVGDYNQVIQSFLNKQSILYHNESNFIFLSLYDWFKDEDEIDQSIIKDLINALEYYANTSKNLAFLFFTPPPERKKASNFNKIESQIKKHFQHAASIYIKTHKELLNCYEINDYFDEITYKQGGIPYNDELFMALATYAVRQLDALRRNPKKVIILDCDNTLWNGVVGEDGVQGIQINQNHIQLQSKIKELKDQGFLLALCSKNILEDVKSVFEQRDDMVLNWDDILATKINWDNKPANLIQLAKELNLGLDSFIFIDDNLLECAEVEELCPEIEVIHFPHEKSDVAVFLDNIWSFDRPKTTKEDLQRAEFYKQNEQRESLQKSTTSLDEFIQHLNLQVDIKPATEKDIPRVTQLFMRTNQFNTTSIRYDESQIFGFITKDCFEVYTVTVSDKFGDYGLVGVLIVNLANQKLVVDSMLLSCRALGRGVEQIMYQKLVDLCRIKQIAKIEFKFRKTERNIPAEFFLKSIYTETNYDGYVVNLKQV</sequence>
<dbReference type="OrthoDB" id="323926at2"/>
<dbReference type="GO" id="GO:0016788">
    <property type="term" value="F:hydrolase activity, acting on ester bonds"/>
    <property type="evidence" value="ECO:0007669"/>
    <property type="project" value="UniProtKB-ARBA"/>
</dbReference>
<dbReference type="PATRIC" id="fig|29422.6.peg.1854"/>
<dbReference type="InterPro" id="IPR036514">
    <property type="entry name" value="SGNH_hydro_sf"/>
</dbReference>
<dbReference type="PROSITE" id="PS50075">
    <property type="entry name" value="CARRIER"/>
    <property type="match status" value="1"/>
</dbReference>
<dbReference type="SUPFAM" id="SSF56784">
    <property type="entry name" value="HAD-like"/>
    <property type="match status" value="1"/>
</dbReference>
<feature type="domain" description="Carrier" evidence="3">
    <location>
        <begin position="48"/>
        <end position="125"/>
    </location>
</feature>
<dbReference type="NCBIfam" id="TIGR01681">
    <property type="entry name" value="HAD-SF-IIIC"/>
    <property type="match status" value="1"/>
</dbReference>
<dbReference type="AlphaFoldDB" id="A0A0W0SIQ2"/>
<keyword evidence="2" id="KW-0597">Phosphoprotein</keyword>
<dbReference type="InterPro" id="IPR036736">
    <property type="entry name" value="ACP-like_sf"/>
</dbReference>
<protein>
    <submittedName>
        <fullName evidence="4">HAD-superfamily phosphatase</fullName>
    </submittedName>
</protein>
<evidence type="ECO:0000256" key="2">
    <source>
        <dbReference type="ARBA" id="ARBA00022553"/>
    </source>
</evidence>
<dbReference type="EMBL" id="LNXV01000021">
    <property type="protein sequence ID" value="KTC82805.1"/>
    <property type="molecule type" value="Genomic_DNA"/>
</dbReference>
<dbReference type="InterPro" id="IPR020806">
    <property type="entry name" value="PKS_PP-bd"/>
</dbReference>
<dbReference type="Proteomes" id="UP000054742">
    <property type="component" value="Unassembled WGS sequence"/>
</dbReference>
<proteinExistence type="predicted"/>
<dbReference type="Pfam" id="PF00668">
    <property type="entry name" value="Condensation"/>
    <property type="match status" value="1"/>
</dbReference>
<dbReference type="Pfam" id="PF00550">
    <property type="entry name" value="PP-binding"/>
    <property type="match status" value="1"/>
</dbReference>
<evidence type="ECO:0000256" key="1">
    <source>
        <dbReference type="ARBA" id="ARBA00022450"/>
    </source>
</evidence>
<dbReference type="STRING" id="29422.Lbru_1742"/>
<dbReference type="InterPro" id="IPR036412">
    <property type="entry name" value="HAD-like_sf"/>
</dbReference>
<dbReference type="Gene3D" id="3.30.559.30">
    <property type="entry name" value="Nonribosomal peptide synthetase, condensation domain"/>
    <property type="match status" value="1"/>
</dbReference>
<dbReference type="SMART" id="SM00823">
    <property type="entry name" value="PKS_PP"/>
    <property type="match status" value="1"/>
</dbReference>
<dbReference type="InterPro" id="IPR023214">
    <property type="entry name" value="HAD_sf"/>
</dbReference>
<dbReference type="NCBIfam" id="TIGR01686">
    <property type="entry name" value="FkbH"/>
    <property type="match status" value="1"/>
</dbReference>
<dbReference type="SUPFAM" id="SSF52777">
    <property type="entry name" value="CoA-dependent acyltransferases"/>
    <property type="match status" value="2"/>
</dbReference>
<keyword evidence="1" id="KW-0596">Phosphopantetheine</keyword>
<evidence type="ECO:0000313" key="4">
    <source>
        <dbReference type="EMBL" id="KTC82805.1"/>
    </source>
</evidence>
<feature type="non-terminal residue" evidence="4">
    <location>
        <position position="1"/>
    </location>
</feature>
<accession>A0A0W0SIQ2</accession>
<dbReference type="InterPro" id="IPR010037">
    <property type="entry name" value="FkbH_domain"/>
</dbReference>
<dbReference type="GO" id="GO:0005737">
    <property type="term" value="C:cytoplasm"/>
    <property type="evidence" value="ECO:0007669"/>
    <property type="project" value="TreeGrafter"/>
</dbReference>
<dbReference type="PANTHER" id="PTHR45527:SF1">
    <property type="entry name" value="FATTY ACID SYNTHASE"/>
    <property type="match status" value="1"/>
</dbReference>
<dbReference type="PANTHER" id="PTHR45527">
    <property type="entry name" value="NONRIBOSOMAL PEPTIDE SYNTHETASE"/>
    <property type="match status" value="1"/>
</dbReference>
<dbReference type="SUPFAM" id="SSF47336">
    <property type="entry name" value="ACP-like"/>
    <property type="match status" value="1"/>
</dbReference>
<gene>
    <name evidence="4" type="ORF">Lbru_1742</name>
</gene>
<reference evidence="4 5" key="1">
    <citation type="submission" date="2015-11" db="EMBL/GenBank/DDBJ databases">
        <title>Genomic analysis of 38 Legionella species identifies large and diverse effector repertoires.</title>
        <authorList>
            <person name="Burstein D."/>
            <person name="Amaro F."/>
            <person name="Zusman T."/>
            <person name="Lifshitz Z."/>
            <person name="Cohen O."/>
            <person name="Gilbert J.A."/>
            <person name="Pupko T."/>
            <person name="Shuman H.A."/>
            <person name="Segal G."/>
        </authorList>
    </citation>
    <scope>NUCLEOTIDE SEQUENCE [LARGE SCALE GENOMIC DNA]</scope>
    <source>
        <strain evidence="4 5">ATCC 43878</strain>
    </source>
</reference>
<evidence type="ECO:0000313" key="5">
    <source>
        <dbReference type="Proteomes" id="UP000054742"/>
    </source>
</evidence>
<dbReference type="InterPro" id="IPR023213">
    <property type="entry name" value="CAT-like_dom_sf"/>
</dbReference>
<keyword evidence="5" id="KW-1185">Reference proteome</keyword>
<dbReference type="Gene3D" id="3.40.50.1000">
    <property type="entry name" value="HAD superfamily/HAD-like"/>
    <property type="match status" value="1"/>
</dbReference>
<dbReference type="InterPro" id="IPR001242">
    <property type="entry name" value="Condensation_dom"/>
</dbReference>
<dbReference type="GO" id="GO:0031177">
    <property type="term" value="F:phosphopantetheine binding"/>
    <property type="evidence" value="ECO:0007669"/>
    <property type="project" value="InterPro"/>
</dbReference>